<dbReference type="PANTHER" id="PTHR31339:SF9">
    <property type="entry name" value="PLASMIN AND FIBRONECTIN-BINDING PROTEIN A"/>
    <property type="match status" value="1"/>
</dbReference>
<evidence type="ECO:0000256" key="2">
    <source>
        <dbReference type="ARBA" id="ARBA00022801"/>
    </source>
</evidence>
<dbReference type="Proteomes" id="UP000244168">
    <property type="component" value="Unassembled WGS sequence"/>
</dbReference>
<reference evidence="5 6" key="1">
    <citation type="submission" date="2018-04" db="EMBL/GenBank/DDBJ databases">
        <title>Genomic Encyclopedia of Archaeal and Bacterial Type Strains, Phase II (KMG-II): from individual species to whole genera.</title>
        <authorList>
            <person name="Goeker M."/>
        </authorList>
    </citation>
    <scope>NUCLEOTIDE SEQUENCE [LARGE SCALE GENOMIC DNA]</scope>
    <source>
        <strain evidence="5 6">DSM 26809</strain>
    </source>
</reference>
<evidence type="ECO:0000313" key="5">
    <source>
        <dbReference type="EMBL" id="PTR01158.1"/>
    </source>
</evidence>
<evidence type="ECO:0000256" key="3">
    <source>
        <dbReference type="ARBA" id="ARBA00023295"/>
    </source>
</evidence>
<dbReference type="SUPFAM" id="SSF51126">
    <property type="entry name" value="Pectin lyase-like"/>
    <property type="match status" value="1"/>
</dbReference>
<evidence type="ECO:0000313" key="6">
    <source>
        <dbReference type="Proteomes" id="UP000244168"/>
    </source>
</evidence>
<evidence type="ECO:0000256" key="4">
    <source>
        <dbReference type="RuleBase" id="RU361169"/>
    </source>
</evidence>
<dbReference type="InterPro" id="IPR006626">
    <property type="entry name" value="PbH1"/>
</dbReference>
<protein>
    <submittedName>
        <fullName evidence="5">Glycosyl hydrolase family 28</fullName>
    </submittedName>
</protein>
<organism evidence="5 6">
    <name type="scientific">Mucilaginibacter yixingensis</name>
    <dbReference type="NCBI Taxonomy" id="1295612"/>
    <lineage>
        <taxon>Bacteria</taxon>
        <taxon>Pseudomonadati</taxon>
        <taxon>Bacteroidota</taxon>
        <taxon>Sphingobacteriia</taxon>
        <taxon>Sphingobacteriales</taxon>
        <taxon>Sphingobacteriaceae</taxon>
        <taxon>Mucilaginibacter</taxon>
    </lineage>
</organism>
<sequence length="502" mass="55342">MLCLPVLAVAQSKTYDITAYGAQSGGKINNTQAIQKAIDDASTHGGGTVVVPAGSFMTAPIVVKSGVNLYLSKGAVLLGSPIRKDYSMGNAIPLISANGQKDIAITGQGTIDGQGKRLLADLFRMLKNGEMQDATWQIYNPWHQKQPEERNRPKLIAFTDCHGVKIKGISIKNGIDWVQDYKFCEDLVVDSINVESNIYWNNDGIDIVDCKNVRVTNSFFNADDDGICIKSEDRNHYCDQIYIADCKVRSSASAIKFGTASRGGFKNVTIKNVEIYDTYRSAIAIETVDGGFMENIDIRNINARNTGNAIFIRVGHRNRDTVSSSMKNIYIGNVNVQIPKDKPDKGYPMEGPLVPGDHHIFPCVIAGLADHPVRDVTLENINVVYAGGYDTRIKTVSLDSLHTIPEKTPEYPEFSMFGELPAWAMYVRHAENITFKNVNFSYQKPDLRTAMVFDDVKGLRLDNVVIPQAKTLPAVALKDVKDFSKSNLKLPVGDDKAIVVLK</sequence>
<keyword evidence="3 4" id="KW-0326">Glycosidase</keyword>
<name>A0A2T5JFE0_9SPHI</name>
<dbReference type="InterPro" id="IPR011050">
    <property type="entry name" value="Pectin_lyase_fold/virulence"/>
</dbReference>
<proteinExistence type="inferred from homology"/>
<dbReference type="GO" id="GO:0004650">
    <property type="term" value="F:polygalacturonase activity"/>
    <property type="evidence" value="ECO:0007669"/>
    <property type="project" value="InterPro"/>
</dbReference>
<dbReference type="AlphaFoldDB" id="A0A2T5JFE0"/>
<dbReference type="Pfam" id="PF00295">
    <property type="entry name" value="Glyco_hydro_28"/>
    <property type="match status" value="1"/>
</dbReference>
<evidence type="ECO:0000256" key="1">
    <source>
        <dbReference type="ARBA" id="ARBA00008834"/>
    </source>
</evidence>
<dbReference type="Gene3D" id="2.160.20.10">
    <property type="entry name" value="Single-stranded right-handed beta-helix, Pectin lyase-like"/>
    <property type="match status" value="1"/>
</dbReference>
<dbReference type="InterPro" id="IPR051801">
    <property type="entry name" value="GH28_Enzymes"/>
</dbReference>
<dbReference type="PANTHER" id="PTHR31339">
    <property type="entry name" value="PECTIN LYASE-RELATED"/>
    <property type="match status" value="1"/>
</dbReference>
<dbReference type="InterPro" id="IPR012334">
    <property type="entry name" value="Pectin_lyas_fold"/>
</dbReference>
<gene>
    <name evidence="5" type="ORF">C8P68_101391</name>
</gene>
<accession>A0A2T5JFE0</accession>
<dbReference type="EMBL" id="QAOQ01000001">
    <property type="protein sequence ID" value="PTR01158.1"/>
    <property type="molecule type" value="Genomic_DNA"/>
</dbReference>
<keyword evidence="6" id="KW-1185">Reference proteome</keyword>
<keyword evidence="2 4" id="KW-0378">Hydrolase</keyword>
<comment type="caution">
    <text evidence="5">The sequence shown here is derived from an EMBL/GenBank/DDBJ whole genome shotgun (WGS) entry which is preliminary data.</text>
</comment>
<comment type="similarity">
    <text evidence="1 4">Belongs to the glycosyl hydrolase 28 family.</text>
</comment>
<dbReference type="InterPro" id="IPR000743">
    <property type="entry name" value="Glyco_hydro_28"/>
</dbReference>
<dbReference type="GO" id="GO:0005975">
    <property type="term" value="P:carbohydrate metabolic process"/>
    <property type="evidence" value="ECO:0007669"/>
    <property type="project" value="InterPro"/>
</dbReference>
<dbReference type="SMART" id="SM00710">
    <property type="entry name" value="PbH1"/>
    <property type="match status" value="5"/>
</dbReference>